<dbReference type="PANTHER" id="PTHR43739">
    <property type="entry name" value="XYLOGLUCANASE (EUROFUNG)"/>
    <property type="match status" value="1"/>
</dbReference>
<comment type="caution">
    <text evidence="3">The sequence shown here is derived from an EMBL/GenBank/DDBJ whole genome shotgun (WGS) entry which is preliminary data.</text>
</comment>
<sequence>MAICLSHSGVSSYASGTRSNEIYVGTTDGISLLKRGGDGQWQAVDQLLGGYHICSLSIEPTTGAMLAGTHNGGFAVSTDRGATWEFRNEGLASQNVFAVASSTVGDEIRVYAGIEPAHLYVSKDMGKTWVELDGLRKAPNIDDWTFPPPPHEAHVKHIIFDPADPECIYACVEQGELLRSTDGGATWEDMLSRAGVVDEAEGDAHRVVVRPSHPNELFMPTGFGLFFSDDKGKTWKNIKERTPWIGYPDPMVYDPNRENVMFVAGGRRNPGFWIAKQNASASVARTTDGGATWELAMNGLPETFTASIEAMCLDSYEGGCSVYLGTTDGDVFCSDDDGQSWSKIVSGLPPVSKGVHYMLVQGKMGGPPPQ</sequence>
<evidence type="ECO:0000313" key="4">
    <source>
        <dbReference type="Proteomes" id="UP000638918"/>
    </source>
</evidence>
<evidence type="ECO:0000256" key="1">
    <source>
        <dbReference type="ARBA" id="ARBA00022737"/>
    </source>
</evidence>
<dbReference type="Pfam" id="PF15899">
    <property type="entry name" value="BNR_6"/>
    <property type="match status" value="1"/>
</dbReference>
<dbReference type="PANTHER" id="PTHR43739:SF5">
    <property type="entry name" value="EXO-ALPHA-SIALIDASE"/>
    <property type="match status" value="1"/>
</dbReference>
<organism evidence="3 4">
    <name type="scientific">Brevundimonas guildfordensis</name>
    <dbReference type="NCBI Taxonomy" id="2762241"/>
    <lineage>
        <taxon>Bacteria</taxon>
        <taxon>Pseudomonadati</taxon>
        <taxon>Pseudomonadota</taxon>
        <taxon>Alphaproteobacteria</taxon>
        <taxon>Caulobacterales</taxon>
        <taxon>Caulobacteraceae</taxon>
        <taxon>Brevundimonas</taxon>
    </lineage>
</organism>
<dbReference type="SUPFAM" id="SSF110296">
    <property type="entry name" value="Oligoxyloglucan reducing end-specific cellobiohydrolase"/>
    <property type="match status" value="1"/>
</dbReference>
<keyword evidence="4" id="KW-1185">Reference proteome</keyword>
<dbReference type="InterPro" id="IPR015943">
    <property type="entry name" value="WD40/YVTN_repeat-like_dom_sf"/>
</dbReference>
<dbReference type="CDD" id="cd15482">
    <property type="entry name" value="Sialidase_non-viral"/>
    <property type="match status" value="1"/>
</dbReference>
<dbReference type="RefSeq" id="WP_191742456.1">
    <property type="nucleotide sequence ID" value="NZ_JACSQU010000001.1"/>
</dbReference>
<dbReference type="GO" id="GO:0016787">
    <property type="term" value="F:hydrolase activity"/>
    <property type="evidence" value="ECO:0007669"/>
    <property type="project" value="UniProtKB-KW"/>
</dbReference>
<keyword evidence="1" id="KW-0677">Repeat</keyword>
<feature type="domain" description="Sortilin N-terminal" evidence="2">
    <location>
        <begin position="176"/>
        <end position="298"/>
    </location>
</feature>
<accession>A0ABR8QXJ4</accession>
<keyword evidence="3" id="KW-0378">Hydrolase</keyword>
<proteinExistence type="predicted"/>
<reference evidence="3 4" key="1">
    <citation type="submission" date="2020-08" db="EMBL/GenBank/DDBJ databases">
        <title>A Genomic Blueprint of the Chicken Gut Microbiome.</title>
        <authorList>
            <person name="Gilroy R."/>
            <person name="Ravi A."/>
            <person name="Getino M."/>
            <person name="Pursley I."/>
            <person name="Horton D.L."/>
            <person name="Alikhan N.-F."/>
            <person name="Baker D."/>
            <person name="Gharbi K."/>
            <person name="Hall N."/>
            <person name="Watson M."/>
            <person name="Adriaenssens E.M."/>
            <person name="Foster-Nyarko E."/>
            <person name="Jarju S."/>
            <person name="Secka A."/>
            <person name="Antonio M."/>
            <person name="Oren A."/>
            <person name="Chaudhuri R."/>
            <person name="La Ragione R.M."/>
            <person name="Hildebrand F."/>
            <person name="Pallen M.J."/>
        </authorList>
    </citation>
    <scope>NUCLEOTIDE SEQUENCE [LARGE SCALE GENOMIC DNA]</scope>
    <source>
        <strain evidence="3 4">Sa3CVA3</strain>
    </source>
</reference>
<name>A0ABR8QXJ4_9CAUL</name>
<dbReference type="Gene3D" id="2.130.10.10">
    <property type="entry name" value="YVTN repeat-like/Quinoprotein amine dehydrogenase"/>
    <property type="match status" value="1"/>
</dbReference>
<dbReference type="InterPro" id="IPR002860">
    <property type="entry name" value="BNR_rpt"/>
</dbReference>
<protein>
    <submittedName>
        <fullName evidence="3">Glycosyl hydrolase</fullName>
    </submittedName>
</protein>
<dbReference type="Proteomes" id="UP000638918">
    <property type="component" value="Unassembled WGS sequence"/>
</dbReference>
<gene>
    <name evidence="3" type="ORF">H9656_01000</name>
</gene>
<dbReference type="EMBL" id="JACSQU010000001">
    <property type="protein sequence ID" value="MBD7939967.1"/>
    <property type="molecule type" value="Genomic_DNA"/>
</dbReference>
<dbReference type="InterPro" id="IPR031778">
    <property type="entry name" value="Sortilin_N"/>
</dbReference>
<evidence type="ECO:0000259" key="2">
    <source>
        <dbReference type="Pfam" id="PF15902"/>
    </source>
</evidence>
<evidence type="ECO:0000313" key="3">
    <source>
        <dbReference type="EMBL" id="MBD7939967.1"/>
    </source>
</evidence>
<dbReference type="Pfam" id="PF15902">
    <property type="entry name" value="Sortilin-Vps10"/>
    <property type="match status" value="1"/>
</dbReference>
<dbReference type="InterPro" id="IPR052025">
    <property type="entry name" value="Xyloglucanase_GH74"/>
</dbReference>